<dbReference type="PANTHER" id="PTHR48086:SF7">
    <property type="entry name" value="SODIUM-SOLUTE SYMPORTER-RELATED"/>
    <property type="match status" value="1"/>
</dbReference>
<organism evidence="9 10">
    <name type="scientific">Pontibacter chinhatensis</name>
    <dbReference type="NCBI Taxonomy" id="1436961"/>
    <lineage>
        <taxon>Bacteria</taxon>
        <taxon>Pseudomonadati</taxon>
        <taxon>Bacteroidota</taxon>
        <taxon>Cytophagia</taxon>
        <taxon>Cytophagales</taxon>
        <taxon>Hymenobacteraceae</taxon>
        <taxon>Pontibacter</taxon>
    </lineage>
</organism>
<evidence type="ECO:0000256" key="7">
    <source>
        <dbReference type="RuleBase" id="RU362091"/>
    </source>
</evidence>
<evidence type="ECO:0000256" key="5">
    <source>
        <dbReference type="ARBA" id="ARBA00022989"/>
    </source>
</evidence>
<dbReference type="InterPro" id="IPR050277">
    <property type="entry name" value="Sodium:Solute_Symporter"/>
</dbReference>
<feature type="transmembrane region" description="Helical" evidence="8">
    <location>
        <begin position="76"/>
        <end position="94"/>
    </location>
</feature>
<dbReference type="PANTHER" id="PTHR48086">
    <property type="entry name" value="SODIUM/PROLINE SYMPORTER-RELATED"/>
    <property type="match status" value="1"/>
</dbReference>
<dbReference type="RefSeq" id="WP_092103287.1">
    <property type="nucleotide sequence ID" value="NZ_FOOT01000005.1"/>
</dbReference>
<dbReference type="EMBL" id="FOOT01000005">
    <property type="protein sequence ID" value="SFH03129.1"/>
    <property type="molecule type" value="Genomic_DNA"/>
</dbReference>
<feature type="transmembrane region" description="Helical" evidence="8">
    <location>
        <begin position="223"/>
        <end position="243"/>
    </location>
</feature>
<evidence type="ECO:0000256" key="8">
    <source>
        <dbReference type="SAM" id="Phobius"/>
    </source>
</evidence>
<evidence type="ECO:0000313" key="10">
    <source>
        <dbReference type="Proteomes" id="UP000198724"/>
    </source>
</evidence>
<protein>
    <submittedName>
        <fullName evidence="9">Na+/proline symporter</fullName>
    </submittedName>
</protein>
<dbReference type="Pfam" id="PF00474">
    <property type="entry name" value="SSF"/>
    <property type="match status" value="1"/>
</dbReference>
<name>A0A1I2WR80_9BACT</name>
<proteinExistence type="inferred from homology"/>
<dbReference type="OrthoDB" id="9789704at2"/>
<feature type="transmembrane region" description="Helical" evidence="8">
    <location>
        <begin position="115"/>
        <end position="138"/>
    </location>
</feature>
<dbReference type="Gene3D" id="1.20.1730.10">
    <property type="entry name" value="Sodium/glucose cotransporter"/>
    <property type="match status" value="1"/>
</dbReference>
<evidence type="ECO:0000256" key="3">
    <source>
        <dbReference type="ARBA" id="ARBA00022448"/>
    </source>
</evidence>
<feature type="transmembrane region" description="Helical" evidence="8">
    <location>
        <begin position="434"/>
        <end position="452"/>
    </location>
</feature>
<dbReference type="Proteomes" id="UP000198724">
    <property type="component" value="Unassembled WGS sequence"/>
</dbReference>
<dbReference type="GO" id="GO:0022857">
    <property type="term" value="F:transmembrane transporter activity"/>
    <property type="evidence" value="ECO:0007669"/>
    <property type="project" value="InterPro"/>
</dbReference>
<comment type="subcellular location">
    <subcellularLocation>
        <location evidence="1">Membrane</location>
        <topology evidence="1">Multi-pass membrane protein</topology>
    </subcellularLocation>
</comment>
<feature type="transmembrane region" description="Helical" evidence="8">
    <location>
        <begin position="410"/>
        <end position="428"/>
    </location>
</feature>
<gene>
    <name evidence="9" type="ORF">SAMN05421739_105137</name>
</gene>
<dbReference type="AlphaFoldDB" id="A0A1I2WR80"/>
<feature type="transmembrane region" description="Helical" evidence="8">
    <location>
        <begin position="307"/>
        <end position="331"/>
    </location>
</feature>
<evidence type="ECO:0000256" key="1">
    <source>
        <dbReference type="ARBA" id="ARBA00004141"/>
    </source>
</evidence>
<sequence length="469" mass="51169">MLLLLVLLYLLFNVGVGFWASRRVKNTTDFLLAGRQLPFYMSTAVVFATWFGSETMLGASSEFAQHGLLGVIEDPFGAALCLVLVGLFFAKRLYRMNLLTMGDYYRVRYNRLTEQIAGFFMIISYFGWIAAQMVALGIVMNQVFGISTATGIVLGSTLVVGYTFMGGMWSVSVTDFVQTVMIIGGLIFISWELMQEVPLQQVTAALPEGFFRFVPQERDSISWLNYFALWITIGLGSIPQQDVFQRVMSARSERVAVASSIAAGFLYLTVAFMPLVLALYAKELHPNLLQEDTQLLVPGLVMGSSSLAVQVLFFGALLSAIISTASGAILAPAAVLSENMLRPLLPNINDKGLLLLSRLSVLLVAAVSLGMALMRSNIHELVSESSALSLVSLFVPLVAGMFWRKTTSAAAIFSMLAGMGVWLLALYLDTAVNPMLYGLAGSIGGLFLGQLLPKNRVPKQDKVREQVAR</sequence>
<feature type="transmembrane region" description="Helical" evidence="8">
    <location>
        <begin position="386"/>
        <end position="403"/>
    </location>
</feature>
<keyword evidence="10" id="KW-1185">Reference proteome</keyword>
<keyword evidence="5 8" id="KW-1133">Transmembrane helix</keyword>
<evidence type="ECO:0000256" key="2">
    <source>
        <dbReference type="ARBA" id="ARBA00006434"/>
    </source>
</evidence>
<feature type="transmembrane region" description="Helical" evidence="8">
    <location>
        <begin position="144"/>
        <end position="164"/>
    </location>
</feature>
<feature type="transmembrane region" description="Helical" evidence="8">
    <location>
        <begin position="352"/>
        <end position="374"/>
    </location>
</feature>
<dbReference type="PROSITE" id="PS50283">
    <property type="entry name" value="NA_SOLUT_SYMP_3"/>
    <property type="match status" value="1"/>
</dbReference>
<dbReference type="CDD" id="cd11474">
    <property type="entry name" value="SLC5sbd_CHT"/>
    <property type="match status" value="1"/>
</dbReference>
<comment type="similarity">
    <text evidence="2 7">Belongs to the sodium:solute symporter (SSF) (TC 2.A.21) family.</text>
</comment>
<dbReference type="InterPro" id="IPR038377">
    <property type="entry name" value="Na/Glc_symporter_sf"/>
</dbReference>
<keyword evidence="4 8" id="KW-0812">Transmembrane</keyword>
<evidence type="ECO:0000256" key="4">
    <source>
        <dbReference type="ARBA" id="ARBA00022692"/>
    </source>
</evidence>
<keyword evidence="3" id="KW-0813">Transport</keyword>
<dbReference type="GO" id="GO:0005886">
    <property type="term" value="C:plasma membrane"/>
    <property type="evidence" value="ECO:0007669"/>
    <property type="project" value="TreeGrafter"/>
</dbReference>
<evidence type="ECO:0000256" key="6">
    <source>
        <dbReference type="ARBA" id="ARBA00023136"/>
    </source>
</evidence>
<reference evidence="10" key="1">
    <citation type="submission" date="2016-10" db="EMBL/GenBank/DDBJ databases">
        <authorList>
            <person name="Varghese N."/>
            <person name="Submissions S."/>
        </authorList>
    </citation>
    <scope>NUCLEOTIDE SEQUENCE [LARGE SCALE GENOMIC DNA]</scope>
    <source>
        <strain evidence="10">LP51</strain>
    </source>
</reference>
<dbReference type="InterPro" id="IPR001734">
    <property type="entry name" value="Na/solute_symporter"/>
</dbReference>
<accession>A0A1I2WR80</accession>
<feature type="transmembrane region" description="Helical" evidence="8">
    <location>
        <begin position="255"/>
        <end position="281"/>
    </location>
</feature>
<feature type="transmembrane region" description="Helical" evidence="8">
    <location>
        <begin position="176"/>
        <end position="194"/>
    </location>
</feature>
<evidence type="ECO:0000313" key="9">
    <source>
        <dbReference type="EMBL" id="SFH03129.1"/>
    </source>
</evidence>
<dbReference type="STRING" id="1436961.SAMN05421739_105137"/>
<keyword evidence="6 8" id="KW-0472">Membrane</keyword>